<feature type="region of interest" description="Disordered" evidence="2">
    <location>
        <begin position="446"/>
        <end position="465"/>
    </location>
</feature>
<proteinExistence type="predicted"/>
<evidence type="ECO:0000256" key="1">
    <source>
        <dbReference type="SAM" id="Coils"/>
    </source>
</evidence>
<feature type="compositionally biased region" description="Acidic residues" evidence="2">
    <location>
        <begin position="453"/>
        <end position="465"/>
    </location>
</feature>
<feature type="compositionally biased region" description="Low complexity" evidence="2">
    <location>
        <begin position="290"/>
        <end position="308"/>
    </location>
</feature>
<comment type="caution">
    <text evidence="3">The sequence shown here is derived from an EMBL/GenBank/DDBJ whole genome shotgun (WGS) entry which is preliminary data.</text>
</comment>
<dbReference type="EMBL" id="JAXOVC010000005">
    <property type="protein sequence ID" value="KAK4501399.1"/>
    <property type="molecule type" value="Genomic_DNA"/>
</dbReference>
<evidence type="ECO:0000313" key="4">
    <source>
        <dbReference type="Proteomes" id="UP001305779"/>
    </source>
</evidence>
<evidence type="ECO:0000313" key="3">
    <source>
        <dbReference type="EMBL" id="KAK4501399.1"/>
    </source>
</evidence>
<dbReference type="Proteomes" id="UP001305779">
    <property type="component" value="Unassembled WGS sequence"/>
</dbReference>
<sequence>MPPPPYTLPALTSPSFPTHCPAPSARNPTQRCRNKRSCDLRRKGGAERVRLLTDDLVLCWEVLSERERFAAADGVARGSVCSGCERRGLRGWVREGVLRGLREGEGRVSGESVREGVEGGSWGGGEKVWEAGVCSTVVEESVVVRSEKREGEEAGCEEERKHEAFPTIDLDNIILIQPETHHDDQQANQNDKPEKAAPSTPLEKTILIQREDHHDFQTLNTKNGQQEATPSTPPEKIILIQPDPKEPTQTDVPQQDSAPSTPSYDSDPFQLDLDDDDRKAVTQEVLDLISSTPPSARTTSTRHSSPPTDFTINSSPPDLPPGPLAEFCFQTSGSSDLPSTPQEPLWTGPVHAVEYFPSPRTPSRGPKDEVAAPESPEVQHDDLAKVRALELENAHLREQLQDLRRDLDTAQLKTRAARAEADRWRKLYTTLKECVLWFFEREEVVEEGPRPEAEDEDWSSEAEQDVEEVYWPLKVPKKREAPGSRVDSGLGSSIFGEEVELPPVPTRRRRRTTGISSLGSIVEEMEEEEQEEEQKGQ</sequence>
<keyword evidence="1" id="KW-0175">Coiled coil</keyword>
<evidence type="ECO:0000256" key="2">
    <source>
        <dbReference type="SAM" id="MobiDB-lite"/>
    </source>
</evidence>
<name>A0ABR0EIQ9_ZASCE</name>
<organism evidence="3 4">
    <name type="scientific">Zasmidium cellare</name>
    <name type="common">Wine cellar mold</name>
    <name type="synonym">Racodium cellare</name>
    <dbReference type="NCBI Taxonomy" id="395010"/>
    <lineage>
        <taxon>Eukaryota</taxon>
        <taxon>Fungi</taxon>
        <taxon>Dikarya</taxon>
        <taxon>Ascomycota</taxon>
        <taxon>Pezizomycotina</taxon>
        <taxon>Dothideomycetes</taxon>
        <taxon>Dothideomycetidae</taxon>
        <taxon>Mycosphaerellales</taxon>
        <taxon>Mycosphaerellaceae</taxon>
        <taxon>Zasmidium</taxon>
    </lineage>
</organism>
<feature type="compositionally biased region" description="Acidic residues" evidence="2">
    <location>
        <begin position="523"/>
        <end position="537"/>
    </location>
</feature>
<feature type="coiled-coil region" evidence="1">
    <location>
        <begin position="386"/>
        <end position="420"/>
    </location>
</feature>
<reference evidence="3 4" key="1">
    <citation type="journal article" date="2023" name="G3 (Bethesda)">
        <title>A chromosome-level genome assembly of Zasmidium syzygii isolated from banana leaves.</title>
        <authorList>
            <person name="van Westerhoven A.C."/>
            <person name="Mehrabi R."/>
            <person name="Talebi R."/>
            <person name="Steentjes M.B.F."/>
            <person name="Corcolon B."/>
            <person name="Chong P.A."/>
            <person name="Kema G.H.J."/>
            <person name="Seidl M.F."/>
        </authorList>
    </citation>
    <scope>NUCLEOTIDE SEQUENCE [LARGE SCALE GENOMIC DNA]</scope>
    <source>
        <strain evidence="3 4">P124</strain>
    </source>
</reference>
<feature type="region of interest" description="Disordered" evidence="2">
    <location>
        <begin position="472"/>
        <end position="537"/>
    </location>
</feature>
<feature type="compositionally biased region" description="Polar residues" evidence="2">
    <location>
        <begin position="329"/>
        <end position="342"/>
    </location>
</feature>
<keyword evidence="4" id="KW-1185">Reference proteome</keyword>
<accession>A0ABR0EIQ9</accession>
<feature type="compositionally biased region" description="Polar residues" evidence="2">
    <location>
        <begin position="249"/>
        <end position="264"/>
    </location>
</feature>
<gene>
    <name evidence="3" type="ORF">PRZ48_007208</name>
</gene>
<feature type="region of interest" description="Disordered" evidence="2">
    <location>
        <begin position="222"/>
        <end position="379"/>
    </location>
</feature>
<feature type="region of interest" description="Disordered" evidence="2">
    <location>
        <begin position="1"/>
        <end position="28"/>
    </location>
</feature>
<protein>
    <submittedName>
        <fullName evidence="3">Uncharacterized protein</fullName>
    </submittedName>
</protein>